<dbReference type="Gene3D" id="1.20.120.450">
    <property type="entry name" value="dinb family like domain"/>
    <property type="match status" value="1"/>
</dbReference>
<evidence type="ECO:0000256" key="1">
    <source>
        <dbReference type="ARBA" id="ARBA00008635"/>
    </source>
</evidence>
<accession>A0ABZ2V5Z4</accession>
<keyword evidence="2" id="KW-0479">Metal-binding</keyword>
<gene>
    <name evidence="3" type="ORF">AABB29_13540</name>
</gene>
<dbReference type="PANTHER" id="PTHR37302">
    <property type="entry name" value="SLR1116 PROTEIN"/>
    <property type="match status" value="1"/>
</dbReference>
<dbReference type="InterPro" id="IPR034660">
    <property type="entry name" value="DinB/YfiT-like"/>
</dbReference>
<dbReference type="SUPFAM" id="SSF109854">
    <property type="entry name" value="DinB/YfiT-like putative metalloenzymes"/>
    <property type="match status" value="1"/>
</dbReference>
<organism evidence="3 4">
    <name type="scientific">Yoonia phaeophyticola</name>
    <dbReference type="NCBI Taxonomy" id="3137369"/>
    <lineage>
        <taxon>Bacteria</taxon>
        <taxon>Pseudomonadati</taxon>
        <taxon>Pseudomonadota</taxon>
        <taxon>Alphaproteobacteria</taxon>
        <taxon>Rhodobacterales</taxon>
        <taxon>Paracoccaceae</taxon>
        <taxon>Yoonia</taxon>
    </lineage>
</organism>
<name>A0ABZ2V5Z4_9RHOB</name>
<evidence type="ECO:0000313" key="4">
    <source>
        <dbReference type="Proteomes" id="UP001440612"/>
    </source>
</evidence>
<sequence length="168" mass="19174">MITPEYCQTMARYNAWQNDGLRKMIPEMELEELHKDRGAFFGSIMATLNHLLWGDTLWISRFDGGAGPQVPPEEHKEMTPTPAVWAAERFRLDARITLWANSVSAIDLTGDLTWYSGMFDREFSRPRAICVMQLFNHQTHHRGQVHAMLTAAGQKPQDTDIPFIPDSA</sequence>
<reference evidence="4" key="1">
    <citation type="submission" date="2024-04" db="EMBL/GenBank/DDBJ databases">
        <title>Phylogenomic analyses of a clade within the roseobacter group suggest taxonomic reassignments of species of the genera Aestuariivita, Citreicella, Loktanella, Nautella, Pelagibaca, Ruegeria, Thalassobius, Thiobacimonas and Tropicibacter, and the proposal o.</title>
        <authorList>
            <person name="Jeon C.O."/>
        </authorList>
    </citation>
    <scope>NUCLEOTIDE SEQUENCE [LARGE SCALE GENOMIC DNA]</scope>
    <source>
        <strain evidence="4">BS5-3</strain>
    </source>
</reference>
<keyword evidence="4" id="KW-1185">Reference proteome</keyword>
<dbReference type="EMBL" id="CP150951">
    <property type="protein sequence ID" value="WZC47903.1"/>
    <property type="molecule type" value="Genomic_DNA"/>
</dbReference>
<dbReference type="RefSeq" id="WP_341366023.1">
    <property type="nucleotide sequence ID" value="NZ_CP150951.2"/>
</dbReference>
<evidence type="ECO:0000313" key="3">
    <source>
        <dbReference type="EMBL" id="WZC47903.1"/>
    </source>
</evidence>
<dbReference type="PANTHER" id="PTHR37302:SF1">
    <property type="entry name" value="PROTEIN DINB"/>
    <property type="match status" value="1"/>
</dbReference>
<evidence type="ECO:0000256" key="2">
    <source>
        <dbReference type="ARBA" id="ARBA00022723"/>
    </source>
</evidence>
<proteinExistence type="inferred from homology"/>
<protein>
    <submittedName>
        <fullName evidence="3">DinB family protein</fullName>
    </submittedName>
</protein>
<dbReference type="InterPro" id="IPR007837">
    <property type="entry name" value="DinB"/>
</dbReference>
<comment type="similarity">
    <text evidence="1">Belongs to the DinB family.</text>
</comment>
<dbReference type="Proteomes" id="UP001440612">
    <property type="component" value="Chromosome"/>
</dbReference>
<dbReference type="Pfam" id="PF05163">
    <property type="entry name" value="DinB"/>
    <property type="match status" value="1"/>
</dbReference>